<dbReference type="AlphaFoldDB" id="A0A5C5VBJ4"/>
<keyword evidence="3" id="KW-0809">Transit peptide</keyword>
<evidence type="ECO:0000256" key="4">
    <source>
        <dbReference type="ARBA" id="ARBA00023295"/>
    </source>
</evidence>
<reference evidence="7 8" key="1">
    <citation type="submission" date="2019-02" db="EMBL/GenBank/DDBJ databases">
        <title>Deep-cultivation of Planctomycetes and their phenomic and genomic characterization uncovers novel biology.</title>
        <authorList>
            <person name="Wiegand S."/>
            <person name="Jogler M."/>
            <person name="Boedeker C."/>
            <person name="Pinto D."/>
            <person name="Vollmers J."/>
            <person name="Rivas-Marin E."/>
            <person name="Kohn T."/>
            <person name="Peeters S.H."/>
            <person name="Heuer A."/>
            <person name="Rast P."/>
            <person name="Oberbeckmann S."/>
            <person name="Bunk B."/>
            <person name="Jeske O."/>
            <person name="Meyerdierks A."/>
            <person name="Storesund J.E."/>
            <person name="Kallscheuer N."/>
            <person name="Luecker S."/>
            <person name="Lage O.M."/>
            <person name="Pohl T."/>
            <person name="Merkel B.J."/>
            <person name="Hornburger P."/>
            <person name="Mueller R.-W."/>
            <person name="Bruemmer F."/>
            <person name="Labrenz M."/>
            <person name="Spormann A.M."/>
            <person name="Op Den Camp H."/>
            <person name="Overmann J."/>
            <person name="Amann R."/>
            <person name="Jetten M.S.M."/>
            <person name="Mascher T."/>
            <person name="Medema M.H."/>
            <person name="Devos D.P."/>
            <person name="Kaster A.-K."/>
            <person name="Ovreas L."/>
            <person name="Rohde M."/>
            <person name="Galperin M.Y."/>
            <person name="Jogler C."/>
        </authorList>
    </citation>
    <scope>NUCLEOTIDE SEQUENCE [LARGE SCALE GENOMIC DNA]</scope>
    <source>
        <strain evidence="7 8">KOR34</strain>
    </source>
</reference>
<comment type="caution">
    <text evidence="7">The sequence shown here is derived from an EMBL/GenBank/DDBJ whole genome shotgun (WGS) entry which is preliminary data.</text>
</comment>
<dbReference type="CDD" id="cd11326">
    <property type="entry name" value="AmyAc_Glg_debranch"/>
    <property type="match status" value="1"/>
</dbReference>
<feature type="region of interest" description="Disordered" evidence="5">
    <location>
        <begin position="464"/>
        <end position="490"/>
    </location>
</feature>
<proteinExistence type="inferred from homology"/>
<dbReference type="CDD" id="cd02856">
    <property type="entry name" value="E_set_GDE_Isoamylase_N"/>
    <property type="match status" value="1"/>
</dbReference>
<dbReference type="InterPro" id="IPR004193">
    <property type="entry name" value="Glyco_hydro_13_N"/>
</dbReference>
<gene>
    <name evidence="7" type="primary">glgX_1</name>
    <name evidence="7" type="ORF">KOR34_08810</name>
</gene>
<organism evidence="7 8">
    <name type="scientific">Posidoniimonas corsicana</name>
    <dbReference type="NCBI Taxonomy" id="1938618"/>
    <lineage>
        <taxon>Bacteria</taxon>
        <taxon>Pseudomonadati</taxon>
        <taxon>Planctomycetota</taxon>
        <taxon>Planctomycetia</taxon>
        <taxon>Pirellulales</taxon>
        <taxon>Lacipirellulaceae</taxon>
        <taxon>Posidoniimonas</taxon>
    </lineage>
</organism>
<dbReference type="Gene3D" id="2.60.40.1180">
    <property type="entry name" value="Golgi alpha-mannosidase II"/>
    <property type="match status" value="1"/>
</dbReference>
<dbReference type="EC" id="3.2.1.-" evidence="7"/>
<dbReference type="RefSeq" id="WP_146562544.1">
    <property type="nucleotide sequence ID" value="NZ_SIHJ01000001.1"/>
</dbReference>
<dbReference type="Proteomes" id="UP000316714">
    <property type="component" value="Unassembled WGS sequence"/>
</dbReference>
<dbReference type="EMBL" id="SIHJ01000001">
    <property type="protein sequence ID" value="TWT35984.1"/>
    <property type="molecule type" value="Genomic_DNA"/>
</dbReference>
<evidence type="ECO:0000256" key="5">
    <source>
        <dbReference type="SAM" id="MobiDB-lite"/>
    </source>
</evidence>
<dbReference type="GO" id="GO:0004135">
    <property type="term" value="F:amylo-alpha-1,6-glucosidase activity"/>
    <property type="evidence" value="ECO:0007669"/>
    <property type="project" value="InterPro"/>
</dbReference>
<dbReference type="GO" id="GO:0019156">
    <property type="term" value="F:isoamylase activity"/>
    <property type="evidence" value="ECO:0007669"/>
    <property type="project" value="UniProtKB-ARBA"/>
</dbReference>
<dbReference type="InterPro" id="IPR013780">
    <property type="entry name" value="Glyco_hydro_b"/>
</dbReference>
<keyword evidence="2 7" id="KW-0378">Hydrolase</keyword>
<evidence type="ECO:0000256" key="1">
    <source>
        <dbReference type="ARBA" id="ARBA00008061"/>
    </source>
</evidence>
<dbReference type="InterPro" id="IPR048650">
    <property type="entry name" value="ISOA1-3-like_C"/>
</dbReference>
<dbReference type="Gene3D" id="3.20.20.80">
    <property type="entry name" value="Glycosidases"/>
    <property type="match status" value="1"/>
</dbReference>
<feature type="domain" description="Glycosyl hydrolase family 13 catalytic" evidence="6">
    <location>
        <begin position="158"/>
        <end position="564"/>
    </location>
</feature>
<dbReference type="SMART" id="SM00642">
    <property type="entry name" value="Aamy"/>
    <property type="match status" value="1"/>
</dbReference>
<dbReference type="Pfam" id="PF00128">
    <property type="entry name" value="Alpha-amylase"/>
    <property type="match status" value="1"/>
</dbReference>
<evidence type="ECO:0000256" key="2">
    <source>
        <dbReference type="ARBA" id="ARBA00022801"/>
    </source>
</evidence>
<dbReference type="OrthoDB" id="226102at2"/>
<dbReference type="InterPro" id="IPR013783">
    <property type="entry name" value="Ig-like_fold"/>
</dbReference>
<dbReference type="Pfam" id="PF21156">
    <property type="entry name" value="ISOA1-3_C"/>
    <property type="match status" value="1"/>
</dbReference>
<comment type="similarity">
    <text evidence="1">Belongs to the glycosyl hydrolase 13 family.</text>
</comment>
<protein>
    <submittedName>
        <fullName evidence="7">Glycogen debranching enzyme</fullName>
        <ecNumber evidence="7">3.2.1.-</ecNumber>
    </submittedName>
</protein>
<dbReference type="Gene3D" id="2.60.40.10">
    <property type="entry name" value="Immunoglobulins"/>
    <property type="match status" value="1"/>
</dbReference>
<dbReference type="SUPFAM" id="SSF51445">
    <property type="entry name" value="(Trans)glycosidases"/>
    <property type="match status" value="1"/>
</dbReference>
<dbReference type="NCBIfam" id="TIGR02100">
    <property type="entry name" value="glgX_debranch"/>
    <property type="match status" value="1"/>
</dbReference>
<dbReference type="PANTHER" id="PTHR43002">
    <property type="entry name" value="GLYCOGEN DEBRANCHING ENZYME"/>
    <property type="match status" value="1"/>
</dbReference>
<evidence type="ECO:0000256" key="3">
    <source>
        <dbReference type="ARBA" id="ARBA00022946"/>
    </source>
</evidence>
<evidence type="ECO:0000313" key="8">
    <source>
        <dbReference type="Proteomes" id="UP000316714"/>
    </source>
</evidence>
<name>A0A5C5VBJ4_9BACT</name>
<keyword evidence="8" id="KW-1185">Reference proteome</keyword>
<accession>A0A5C5VBJ4</accession>
<dbReference type="InterPro" id="IPR014756">
    <property type="entry name" value="Ig_E-set"/>
</dbReference>
<evidence type="ECO:0000313" key="7">
    <source>
        <dbReference type="EMBL" id="TWT35984.1"/>
    </source>
</evidence>
<dbReference type="InterPro" id="IPR006047">
    <property type="entry name" value="GH13_cat_dom"/>
</dbReference>
<sequence>MNRTRSTGRSSPLGATPAEGAANFSLYSRAATGVDLLLFDRDDDAVPSRVIRLDPRSQRTYHYWHAQVDGVQPGQLYGYRVHGPANPTHGLRFDPDKLLLDPYGRGVAIPTGYSREAASQPGDNTAAAMKSVVVDPAVYDWHGDLPLRRPASHTIIYEMHVRGFTRHPSSGLSETLRGSYAGLVEKIPYLQQLGVTAVELLPVFQFDSGDAPPGRSNYWGYSPVSFFAPHVAYSSRGTPQGAIDEFRDMVKALHRAGIEVILDVVFNHTAEGNEHGPTLCFRGVDNPTYYMLEGGGERYANYTGCGNTFNANHPVVRRLIVDSLRYWVEHFHVDGFRFDLASILSRDPSGRPLPNPPVLWDIETDPALAGTKLIAEAWDAGGLYQVGSFIGDAWREWNGRFRDNVRDFFRGEPGAVRRIADGMVGSPELYGHKQREAEQSVNFVTCHDGFTLNDLVSYNAKHNEANGEENQDGADDNRSWNCGAEGPTPDPAVQRLRNRQAKNLITATMLSLGTPMLLMGDEMRRTQRGNNNAYCQDNELSWFDWGNVKTHADLHRFVKLLCARRATRDAEHELRRTSIGLRLREAKLQWHGVRLRQPDWGDSSRSIALGGELARERLAFHFILNAYWEPLAFDLPTPGASRWRRWIDTARESPDDIMPWDEAPEVLGDSYPASDHSVVVLFASSEPS</sequence>
<evidence type="ECO:0000259" key="6">
    <source>
        <dbReference type="SMART" id="SM00642"/>
    </source>
</evidence>
<dbReference type="SUPFAM" id="SSF51011">
    <property type="entry name" value="Glycosyl hydrolase domain"/>
    <property type="match status" value="1"/>
</dbReference>
<dbReference type="InterPro" id="IPR017853">
    <property type="entry name" value="GH"/>
</dbReference>
<dbReference type="GO" id="GO:0005980">
    <property type="term" value="P:glycogen catabolic process"/>
    <property type="evidence" value="ECO:0007669"/>
    <property type="project" value="InterPro"/>
</dbReference>
<dbReference type="InterPro" id="IPR011837">
    <property type="entry name" value="Glycogen_debranch_GlgX"/>
</dbReference>
<keyword evidence="4 7" id="KW-0326">Glycosidase</keyword>
<dbReference type="SUPFAM" id="SSF81296">
    <property type="entry name" value="E set domains"/>
    <property type="match status" value="1"/>
</dbReference>
<dbReference type="Pfam" id="PF02922">
    <property type="entry name" value="CBM_48"/>
    <property type="match status" value="1"/>
</dbReference>
<dbReference type="InterPro" id="IPR044505">
    <property type="entry name" value="GlgX_Isoamylase_N_E_set"/>
</dbReference>